<dbReference type="Proteomes" id="UP000252081">
    <property type="component" value="Unassembled WGS sequence"/>
</dbReference>
<accession>A0A366KS07</accession>
<sequence>MTLISPSLELNKSGADLILYQTDVPKPETEPFLPKTMLKLTENLIIVVLNNPGHQYSGLICIKNHIVTNRLIS</sequence>
<gene>
    <name evidence="1" type="ORF">DRW42_19060</name>
</gene>
<evidence type="ECO:0000313" key="2">
    <source>
        <dbReference type="Proteomes" id="UP000252081"/>
    </source>
</evidence>
<name>A0A366KS07_9SPHI</name>
<evidence type="ECO:0000313" key="1">
    <source>
        <dbReference type="EMBL" id="RBQ04300.1"/>
    </source>
</evidence>
<organism evidence="1 2">
    <name type="scientific">Pedobacter miscanthi</name>
    <dbReference type="NCBI Taxonomy" id="2259170"/>
    <lineage>
        <taxon>Bacteria</taxon>
        <taxon>Pseudomonadati</taxon>
        <taxon>Bacteroidota</taxon>
        <taxon>Sphingobacteriia</taxon>
        <taxon>Sphingobacteriales</taxon>
        <taxon>Sphingobacteriaceae</taxon>
        <taxon>Pedobacter</taxon>
    </lineage>
</organism>
<keyword evidence="2" id="KW-1185">Reference proteome</keyword>
<protein>
    <submittedName>
        <fullName evidence="1">Uncharacterized protein</fullName>
    </submittedName>
</protein>
<proteinExistence type="predicted"/>
<dbReference type="AlphaFoldDB" id="A0A366KS07"/>
<comment type="caution">
    <text evidence="1">The sequence shown here is derived from an EMBL/GenBank/DDBJ whole genome shotgun (WGS) entry which is preliminary data.</text>
</comment>
<reference evidence="1 2" key="1">
    <citation type="submission" date="2018-07" db="EMBL/GenBank/DDBJ databases">
        <title>A draft genome of a endophytic bacteria, a new species of Pedobacter.</title>
        <authorList>
            <person name="Zhang Z.D."/>
            <person name="Chen Z.J."/>
        </authorList>
    </citation>
    <scope>NUCLEOTIDE SEQUENCE [LARGE SCALE GENOMIC DNA]</scope>
    <source>
        <strain evidence="1 2">RS10</strain>
    </source>
</reference>
<dbReference type="EMBL" id="QNQU01000017">
    <property type="protein sequence ID" value="RBQ04300.1"/>
    <property type="molecule type" value="Genomic_DNA"/>
</dbReference>